<proteinExistence type="predicted"/>
<dbReference type="InterPro" id="IPR029044">
    <property type="entry name" value="Nucleotide-diphossugar_trans"/>
</dbReference>
<evidence type="ECO:0000259" key="1">
    <source>
        <dbReference type="Pfam" id="PF00535"/>
    </source>
</evidence>
<comment type="caution">
    <text evidence="2">The sequence shown here is derived from an EMBL/GenBank/DDBJ whole genome shotgun (WGS) entry which is preliminary data.</text>
</comment>
<dbReference type="InterPro" id="IPR001173">
    <property type="entry name" value="Glyco_trans_2-like"/>
</dbReference>
<sequence length="581" mass="61984">MAKDLSTSLRRPVQRARRLVGDATADQRAARAARARHALVAAPLAEEVPAPRASAPRAVVHAGERVRRGLAPLLRLQDEVVGADVVLLEVDASSEVAAQAPLEGQVRLAAAAHGCGIPVVAWVTGSQVEMAGSRALQRLREADPRLRVAVDDAEAVAAYAAELGGEVTHLGPAADPFVHSPARTGPARRREQAVAITGDPGYDVARLAPAQPTRLDVLGAQGSASAPDGDRPMLAHYRSLAVVADRPEVGWQVVEAAASGTPVLATPEAADRLPADIAAGVAVAEGDDAMRQQVVAALWQDELVDRAGLVAGRAARAGHTFADRVSSISRLAGLVDPPRRTPLGVCGDRGVSAVVSTNRSHELTTVADNIARQVETQHGNVQLVLVLHGLDDRPAEVEAMMRDRGIEDVVVRQARSDLTLGACLNLGVDAADGRYVAKVDDDNYYGRHYLTDLVDAFAVSGAQVVGKWCHYTWLRSTGAVVLRFPTDEHCYTRLVQGGSILVEGEVIRRMRFSDLPRGVDTDLLDRVQAAGMRTYSSDRFGFVSIRGTDPHAHTWTIEDARFMNASGRVAFYGDPREHVDV</sequence>
<dbReference type="STRING" id="262209.AWH69_14505"/>
<dbReference type="RefSeq" id="WP_068277456.1">
    <property type="nucleotide sequence ID" value="NZ_LQZG01000004.1"/>
</dbReference>
<dbReference type="AlphaFoldDB" id="A0A176QA30"/>
<dbReference type="CDD" id="cd00761">
    <property type="entry name" value="Glyco_tranf_GTA_type"/>
    <property type="match status" value="1"/>
</dbReference>
<evidence type="ECO:0000313" key="3">
    <source>
        <dbReference type="Proteomes" id="UP000076976"/>
    </source>
</evidence>
<organism evidence="2 3">
    <name type="scientific">Janibacter melonis</name>
    <dbReference type="NCBI Taxonomy" id="262209"/>
    <lineage>
        <taxon>Bacteria</taxon>
        <taxon>Bacillati</taxon>
        <taxon>Actinomycetota</taxon>
        <taxon>Actinomycetes</taxon>
        <taxon>Micrococcales</taxon>
        <taxon>Intrasporangiaceae</taxon>
        <taxon>Janibacter</taxon>
    </lineage>
</organism>
<evidence type="ECO:0000313" key="2">
    <source>
        <dbReference type="EMBL" id="OAB86531.1"/>
    </source>
</evidence>
<dbReference type="EMBL" id="LQZG01000004">
    <property type="protein sequence ID" value="OAB86531.1"/>
    <property type="molecule type" value="Genomic_DNA"/>
</dbReference>
<dbReference type="Pfam" id="PF00535">
    <property type="entry name" value="Glycos_transf_2"/>
    <property type="match status" value="1"/>
</dbReference>
<dbReference type="Gene3D" id="3.90.550.10">
    <property type="entry name" value="Spore Coat Polysaccharide Biosynthesis Protein SpsA, Chain A"/>
    <property type="match status" value="1"/>
</dbReference>
<protein>
    <recommendedName>
        <fullName evidence="1">Glycosyltransferase 2-like domain-containing protein</fullName>
    </recommendedName>
</protein>
<name>A0A176QA30_9MICO</name>
<reference evidence="2 3" key="1">
    <citation type="submission" date="2016-01" db="EMBL/GenBank/DDBJ databases">
        <title>Janibacter melonis strain CD11_4 genome sequencing and assembly.</title>
        <authorList>
            <person name="Nair G.R."/>
            <person name="Kaur G."/>
            <person name="Chander A.M."/>
            <person name="Mayilraj S."/>
        </authorList>
    </citation>
    <scope>NUCLEOTIDE SEQUENCE [LARGE SCALE GENOMIC DNA]</scope>
    <source>
        <strain evidence="2 3">CD11-4</strain>
    </source>
</reference>
<dbReference type="SUPFAM" id="SSF53448">
    <property type="entry name" value="Nucleotide-diphospho-sugar transferases"/>
    <property type="match status" value="1"/>
</dbReference>
<keyword evidence="3" id="KW-1185">Reference proteome</keyword>
<gene>
    <name evidence="2" type="ORF">AWH69_14505</name>
</gene>
<dbReference type="Proteomes" id="UP000076976">
    <property type="component" value="Unassembled WGS sequence"/>
</dbReference>
<accession>A0A176QA30</accession>
<feature type="domain" description="Glycosyltransferase 2-like" evidence="1">
    <location>
        <begin position="354"/>
        <end position="466"/>
    </location>
</feature>